<dbReference type="GeneTree" id="ENSGT00390000015862"/>
<evidence type="ECO:0000313" key="2">
    <source>
        <dbReference type="Ensembl" id="ENSCPOP00000029569.1"/>
    </source>
</evidence>
<keyword evidence="3" id="KW-1185">Reference proteome</keyword>
<dbReference type="Bgee" id="ENSCPOG00000008406">
    <property type="expression patterns" value="Expressed in heart and 6 other cell types or tissues"/>
</dbReference>
<dbReference type="EMBL" id="AAKN02043487">
    <property type="status" value="NOT_ANNOTATED_CDS"/>
    <property type="molecule type" value="Genomic_DNA"/>
</dbReference>
<dbReference type="FunCoup" id="A0A286XWA0">
    <property type="interactions" value="7"/>
</dbReference>
<dbReference type="PANTHER" id="PTHR31514">
    <property type="entry name" value="MUSCULAR LMNA-INTERACTING PROTEIN MLIP"/>
    <property type="match status" value="1"/>
</dbReference>
<feature type="compositionally biased region" description="Polar residues" evidence="1">
    <location>
        <begin position="186"/>
        <end position="204"/>
    </location>
</feature>
<proteinExistence type="predicted"/>
<dbReference type="InParanoid" id="A0A286XWA0"/>
<protein>
    <recommendedName>
        <fullName evidence="4">Muscular LMNA interacting protein</fullName>
    </recommendedName>
</protein>
<gene>
    <name evidence="2" type="primary">Mlip</name>
</gene>
<evidence type="ECO:0000313" key="3">
    <source>
        <dbReference type="Proteomes" id="UP000005447"/>
    </source>
</evidence>
<reference evidence="2" key="2">
    <citation type="submission" date="2025-08" db="UniProtKB">
        <authorList>
            <consortium name="Ensembl"/>
        </authorList>
    </citation>
    <scope>IDENTIFICATION</scope>
    <source>
        <strain evidence="2">2N</strain>
    </source>
</reference>
<dbReference type="EMBL" id="AAKN02043483">
    <property type="status" value="NOT_ANNOTATED_CDS"/>
    <property type="molecule type" value="Genomic_DNA"/>
</dbReference>
<sequence>MEFEKHEKGSLLDKNLQARLTVSSGDSEAKPLMFSFVPTIGRLPAHIQLANTSKYLVRIPEEPGDKSPETVNRSKSTDVTFNSGNNQETVQGTLTGLSQVCEKNSQGGIFKANDLQGMQQGDLFKAEYVFIVDSEGEEEVTSRKADQETPGRTGNTLARPKSLAISSSLVPDVVRPKVWGPEPKTMSRTEAPQEMASQQRHGQQYKTKSSYKVFAAIPTNTLLLEQKALDAPAQAENVSQDSSRDLPLELCFPAQLRQQTEELCATIDKVLQDSLSMHSSDSSSRSPKQTLLGSETIK</sequence>
<dbReference type="EMBL" id="AAKN02043485">
    <property type="status" value="NOT_ANNOTATED_CDS"/>
    <property type="molecule type" value="Genomic_DNA"/>
</dbReference>
<dbReference type="EMBL" id="AAKN02043484">
    <property type="status" value="NOT_ANNOTATED_CDS"/>
    <property type="molecule type" value="Genomic_DNA"/>
</dbReference>
<feature type="compositionally biased region" description="Low complexity" evidence="1">
    <location>
        <begin position="275"/>
        <end position="286"/>
    </location>
</feature>
<feature type="region of interest" description="Disordered" evidence="1">
    <location>
        <begin position="137"/>
        <end position="159"/>
    </location>
</feature>
<feature type="compositionally biased region" description="Basic and acidic residues" evidence="1">
    <location>
        <begin position="140"/>
        <end position="149"/>
    </location>
</feature>
<name>A0A286XWA0_CAVPO</name>
<dbReference type="Proteomes" id="UP000005447">
    <property type="component" value="Unassembled WGS sequence"/>
</dbReference>
<dbReference type="Pfam" id="PF15274">
    <property type="entry name" value="MLIP"/>
    <property type="match status" value="1"/>
</dbReference>
<feature type="region of interest" description="Disordered" evidence="1">
    <location>
        <begin position="175"/>
        <end position="204"/>
    </location>
</feature>
<reference evidence="3" key="1">
    <citation type="journal article" date="2011" name="Nature">
        <title>A high-resolution map of human evolutionary constraint using 29 mammals.</title>
        <authorList>
            <person name="Lindblad-Toh K."/>
            <person name="Garber M."/>
            <person name="Zuk O."/>
            <person name="Lin M.F."/>
            <person name="Parker B.J."/>
            <person name="Washietl S."/>
            <person name="Kheradpour P."/>
            <person name="Ernst J."/>
            <person name="Jordan G."/>
            <person name="Mauceli E."/>
            <person name="Ward L.D."/>
            <person name="Lowe C.B."/>
            <person name="Holloway A.K."/>
            <person name="Clamp M."/>
            <person name="Gnerre S."/>
            <person name="Alfoldi J."/>
            <person name="Beal K."/>
            <person name="Chang J."/>
            <person name="Clawson H."/>
            <person name="Cuff J."/>
            <person name="Di Palma F."/>
            <person name="Fitzgerald S."/>
            <person name="Flicek P."/>
            <person name="Guttman M."/>
            <person name="Hubisz M.J."/>
            <person name="Jaffe D.B."/>
            <person name="Jungreis I."/>
            <person name="Kent W.J."/>
            <person name="Kostka D."/>
            <person name="Lara M."/>
            <person name="Martins A.L."/>
            <person name="Massingham T."/>
            <person name="Moltke I."/>
            <person name="Raney B.J."/>
            <person name="Rasmussen M.D."/>
            <person name="Robinson J."/>
            <person name="Stark A."/>
            <person name="Vilella A.J."/>
            <person name="Wen J."/>
            <person name="Xie X."/>
            <person name="Zody M.C."/>
            <person name="Baldwin J."/>
            <person name="Bloom T."/>
            <person name="Chin C.W."/>
            <person name="Heiman D."/>
            <person name="Nicol R."/>
            <person name="Nusbaum C."/>
            <person name="Young S."/>
            <person name="Wilkinson J."/>
            <person name="Worley K.C."/>
            <person name="Kovar C.L."/>
            <person name="Muzny D.M."/>
            <person name="Gibbs R.A."/>
            <person name="Cree A."/>
            <person name="Dihn H.H."/>
            <person name="Fowler G."/>
            <person name="Jhangiani S."/>
            <person name="Joshi V."/>
            <person name="Lee S."/>
            <person name="Lewis L.R."/>
            <person name="Nazareth L.V."/>
            <person name="Okwuonu G."/>
            <person name="Santibanez J."/>
            <person name="Warren W.C."/>
            <person name="Mardis E.R."/>
            <person name="Weinstock G.M."/>
            <person name="Wilson R.K."/>
            <person name="Delehaunty K."/>
            <person name="Dooling D."/>
            <person name="Fronik C."/>
            <person name="Fulton L."/>
            <person name="Fulton B."/>
            <person name="Graves T."/>
            <person name="Minx P."/>
            <person name="Sodergren E."/>
            <person name="Birney E."/>
            <person name="Margulies E.H."/>
            <person name="Herrero J."/>
            <person name="Green E.D."/>
            <person name="Haussler D."/>
            <person name="Siepel A."/>
            <person name="Goldman N."/>
            <person name="Pollard K.S."/>
            <person name="Pedersen J.S."/>
            <person name="Lander E.S."/>
            <person name="Kellis M."/>
        </authorList>
    </citation>
    <scope>NUCLEOTIDE SEQUENCE [LARGE SCALE GENOMIC DNA]</scope>
    <source>
        <strain evidence="3">2N</strain>
    </source>
</reference>
<dbReference type="EMBL" id="AAKN02043488">
    <property type="status" value="NOT_ANNOTATED_CDS"/>
    <property type="molecule type" value="Genomic_DNA"/>
</dbReference>
<dbReference type="EMBL" id="AAKN02043486">
    <property type="status" value="NOT_ANNOTATED_CDS"/>
    <property type="molecule type" value="Genomic_DNA"/>
</dbReference>
<accession>A0A286XWA0</accession>
<dbReference type="eggNOG" id="ENOG502QTJV">
    <property type="taxonomic scope" value="Eukaryota"/>
</dbReference>
<feature type="compositionally biased region" description="Polar residues" evidence="1">
    <location>
        <begin position="69"/>
        <end position="86"/>
    </location>
</feature>
<feature type="compositionally biased region" description="Polar residues" evidence="1">
    <location>
        <begin position="287"/>
        <end position="298"/>
    </location>
</feature>
<evidence type="ECO:0008006" key="4">
    <source>
        <dbReference type="Google" id="ProtNLM"/>
    </source>
</evidence>
<feature type="region of interest" description="Disordered" evidence="1">
    <location>
        <begin position="61"/>
        <end position="86"/>
    </location>
</feature>
<dbReference type="PANTHER" id="PTHR31514:SF1">
    <property type="entry name" value="MUSCULAR LMNA-INTERACTING PROTEIN"/>
    <property type="match status" value="1"/>
</dbReference>
<dbReference type="Ensembl" id="ENSCPOT00000035960.1">
    <property type="protein sequence ID" value="ENSCPOP00000029569.1"/>
    <property type="gene ID" value="ENSCPOG00000008406.4"/>
</dbReference>
<dbReference type="InterPro" id="IPR029331">
    <property type="entry name" value="MLIP"/>
</dbReference>
<feature type="region of interest" description="Disordered" evidence="1">
    <location>
        <begin position="275"/>
        <end position="298"/>
    </location>
</feature>
<dbReference type="EMBL" id="AAKN02043482">
    <property type="status" value="NOT_ANNOTATED_CDS"/>
    <property type="molecule type" value="Genomic_DNA"/>
</dbReference>
<evidence type="ECO:0000256" key="1">
    <source>
        <dbReference type="SAM" id="MobiDB-lite"/>
    </source>
</evidence>
<dbReference type="STRING" id="10141.ENSCPOP00000029569"/>
<dbReference type="OrthoDB" id="9907594at2759"/>
<dbReference type="VEuPathDB" id="HostDB:ENSCPOG00000008406"/>
<dbReference type="AlphaFoldDB" id="A0A286XWA0"/>
<organism evidence="2 3">
    <name type="scientific">Cavia porcellus</name>
    <name type="common">Guinea pig</name>
    <dbReference type="NCBI Taxonomy" id="10141"/>
    <lineage>
        <taxon>Eukaryota</taxon>
        <taxon>Metazoa</taxon>
        <taxon>Chordata</taxon>
        <taxon>Craniata</taxon>
        <taxon>Vertebrata</taxon>
        <taxon>Euteleostomi</taxon>
        <taxon>Mammalia</taxon>
        <taxon>Eutheria</taxon>
        <taxon>Euarchontoglires</taxon>
        <taxon>Glires</taxon>
        <taxon>Rodentia</taxon>
        <taxon>Hystricomorpha</taxon>
        <taxon>Caviidae</taxon>
        <taxon>Cavia</taxon>
    </lineage>
</organism>
<reference evidence="2" key="3">
    <citation type="submission" date="2025-09" db="UniProtKB">
        <authorList>
            <consortium name="Ensembl"/>
        </authorList>
    </citation>
    <scope>IDENTIFICATION</scope>
    <source>
        <strain evidence="2">2N</strain>
    </source>
</reference>